<protein>
    <submittedName>
        <fullName evidence="2">Uncharacterized protein</fullName>
    </submittedName>
</protein>
<accession>A0ABC8LZK1</accession>
<comment type="caution">
    <text evidence="2">The sequence shown here is derived from an EMBL/GenBank/DDBJ whole genome shotgun (WGS) entry which is preliminary data.</text>
</comment>
<feature type="region of interest" description="Disordered" evidence="1">
    <location>
        <begin position="22"/>
        <end position="41"/>
    </location>
</feature>
<feature type="region of interest" description="Disordered" evidence="1">
    <location>
        <begin position="107"/>
        <end position="136"/>
    </location>
</feature>
<evidence type="ECO:0000313" key="3">
    <source>
        <dbReference type="Proteomes" id="UP001642260"/>
    </source>
</evidence>
<sequence>MSDYNYFFGEGDEITYRYEENRRRHGRNDDTPPLVSPEHLSQNISPTMNFYQPQSQPTISITLNRIPSAHHQFQNQPTIRRPFCLRRLISMIISWLMILFAQSNRPANRSRRIRRHLPSNMPLPSTSGNKPTECIA</sequence>
<dbReference type="AlphaFoldDB" id="A0ABC8LZK1"/>
<gene>
    <name evidence="2" type="ORF">ERUC_LOCUS41228</name>
</gene>
<keyword evidence="3" id="KW-1185">Reference proteome</keyword>
<evidence type="ECO:0000313" key="2">
    <source>
        <dbReference type="EMBL" id="CAH8388745.1"/>
    </source>
</evidence>
<dbReference type="EMBL" id="CAKOAT010815153">
    <property type="protein sequence ID" value="CAH8388745.1"/>
    <property type="molecule type" value="Genomic_DNA"/>
</dbReference>
<reference evidence="2 3" key="1">
    <citation type="submission" date="2022-03" db="EMBL/GenBank/DDBJ databases">
        <authorList>
            <person name="Macdonald S."/>
            <person name="Ahmed S."/>
            <person name="Newling K."/>
        </authorList>
    </citation>
    <scope>NUCLEOTIDE SEQUENCE [LARGE SCALE GENOMIC DNA]</scope>
</reference>
<feature type="compositionally biased region" description="Basic residues" evidence="1">
    <location>
        <begin position="108"/>
        <end position="117"/>
    </location>
</feature>
<name>A0ABC8LZK1_ERUVS</name>
<dbReference type="Proteomes" id="UP001642260">
    <property type="component" value="Unassembled WGS sequence"/>
</dbReference>
<organism evidence="2 3">
    <name type="scientific">Eruca vesicaria subsp. sativa</name>
    <name type="common">Garden rocket</name>
    <name type="synonym">Eruca sativa</name>
    <dbReference type="NCBI Taxonomy" id="29727"/>
    <lineage>
        <taxon>Eukaryota</taxon>
        <taxon>Viridiplantae</taxon>
        <taxon>Streptophyta</taxon>
        <taxon>Embryophyta</taxon>
        <taxon>Tracheophyta</taxon>
        <taxon>Spermatophyta</taxon>
        <taxon>Magnoliopsida</taxon>
        <taxon>eudicotyledons</taxon>
        <taxon>Gunneridae</taxon>
        <taxon>Pentapetalae</taxon>
        <taxon>rosids</taxon>
        <taxon>malvids</taxon>
        <taxon>Brassicales</taxon>
        <taxon>Brassicaceae</taxon>
        <taxon>Brassiceae</taxon>
        <taxon>Eruca</taxon>
    </lineage>
</organism>
<evidence type="ECO:0000256" key="1">
    <source>
        <dbReference type="SAM" id="MobiDB-lite"/>
    </source>
</evidence>
<proteinExistence type="predicted"/>